<feature type="transmembrane region" description="Helical" evidence="1">
    <location>
        <begin position="12"/>
        <end position="35"/>
    </location>
</feature>
<evidence type="ECO:0000313" key="3">
    <source>
        <dbReference type="Proteomes" id="UP000318834"/>
    </source>
</evidence>
<feature type="transmembrane region" description="Helical" evidence="1">
    <location>
        <begin position="41"/>
        <end position="59"/>
    </location>
</feature>
<gene>
    <name evidence="2" type="ORF">E6H05_01515</name>
</gene>
<comment type="caution">
    <text evidence="2">The sequence shown here is derived from an EMBL/GenBank/DDBJ whole genome shotgun (WGS) entry which is preliminary data.</text>
</comment>
<accession>A0A537J0H5</accession>
<dbReference type="EMBL" id="VBAP01000007">
    <property type="protein sequence ID" value="TMI77060.1"/>
    <property type="molecule type" value="Genomic_DNA"/>
</dbReference>
<keyword evidence="1" id="KW-0812">Transmembrane</keyword>
<name>A0A537J0H5_9BACT</name>
<dbReference type="AlphaFoldDB" id="A0A537J0H5"/>
<keyword evidence="1" id="KW-0472">Membrane</keyword>
<feature type="transmembrane region" description="Helical" evidence="1">
    <location>
        <begin position="66"/>
        <end position="86"/>
    </location>
</feature>
<evidence type="ECO:0000256" key="1">
    <source>
        <dbReference type="SAM" id="Phobius"/>
    </source>
</evidence>
<proteinExistence type="predicted"/>
<evidence type="ECO:0000313" key="2">
    <source>
        <dbReference type="EMBL" id="TMI77060.1"/>
    </source>
</evidence>
<sequence length="119" mass="12649">MEKLRTPIMVNAIYVILLALITLSPSMVSSVFGYAVQDQGVLRVLSGTLLGLGVLLWGIAGNVGKYGGLAMYIAIGTGIGALWLLWGWAGHLFTLRNAGVPIVINVVLAAWVWSARPKS</sequence>
<feature type="transmembrane region" description="Helical" evidence="1">
    <location>
        <begin position="98"/>
        <end position="115"/>
    </location>
</feature>
<dbReference type="Proteomes" id="UP000318834">
    <property type="component" value="Unassembled WGS sequence"/>
</dbReference>
<organism evidence="2 3">
    <name type="scientific">Candidatus Segetimicrobium genomatis</name>
    <dbReference type="NCBI Taxonomy" id="2569760"/>
    <lineage>
        <taxon>Bacteria</taxon>
        <taxon>Bacillati</taxon>
        <taxon>Candidatus Sysuimicrobiota</taxon>
        <taxon>Candidatus Sysuimicrobiia</taxon>
        <taxon>Candidatus Sysuimicrobiales</taxon>
        <taxon>Candidatus Segetimicrobiaceae</taxon>
        <taxon>Candidatus Segetimicrobium</taxon>
    </lineage>
</organism>
<reference evidence="2 3" key="1">
    <citation type="journal article" date="2019" name="Nat. Microbiol.">
        <title>Mediterranean grassland soil C-N compound turnover is dependent on rainfall and depth, and is mediated by genomically divergent microorganisms.</title>
        <authorList>
            <person name="Diamond S."/>
            <person name="Andeer P.F."/>
            <person name="Li Z."/>
            <person name="Crits-Christoph A."/>
            <person name="Burstein D."/>
            <person name="Anantharaman K."/>
            <person name="Lane K.R."/>
            <person name="Thomas B.C."/>
            <person name="Pan C."/>
            <person name="Northen T.R."/>
            <person name="Banfield J.F."/>
        </authorList>
    </citation>
    <scope>NUCLEOTIDE SEQUENCE [LARGE SCALE GENOMIC DNA]</scope>
    <source>
        <strain evidence="2">NP_8</strain>
    </source>
</reference>
<keyword evidence="1" id="KW-1133">Transmembrane helix</keyword>
<protein>
    <submittedName>
        <fullName evidence="2">Uncharacterized protein</fullName>
    </submittedName>
</protein>